<organism evidence="5 6">
    <name type="scientific">Oikopleura dioica</name>
    <name type="common">Tunicate</name>
    <dbReference type="NCBI Taxonomy" id="34765"/>
    <lineage>
        <taxon>Eukaryota</taxon>
        <taxon>Metazoa</taxon>
        <taxon>Chordata</taxon>
        <taxon>Tunicata</taxon>
        <taxon>Appendicularia</taxon>
        <taxon>Copelata</taxon>
        <taxon>Oikopleuridae</taxon>
        <taxon>Oikopleura</taxon>
    </lineage>
</organism>
<accession>A0ABN7T4K0</accession>
<keyword evidence="1" id="KW-0677">Repeat</keyword>
<protein>
    <submittedName>
        <fullName evidence="5">Oidioi.mRNA.OKI2018_I69.chr2.g4646.t1.cds</fullName>
    </submittedName>
</protein>
<gene>
    <name evidence="5" type="ORF">OKIOD_LOCUS13411</name>
</gene>
<sequence length="432" mass="48410">MSSNLHLQVSLRRASASGDLSEVIRLVESEKAEINGRGKTGWSALHKAAEHGQAKVIRYLCRKGAEVNCSGGLFDGTPLHHAVYWGQVRAVQQLLKSGADPSIENSNGDTSLTIARDRNYETIIMLMENHDPSLIKKTFEKLEKSKIWGFIKSPKEKENIPAFFPPAEEKVSKEEVSKADTEKELSEKHEEKIEKEAEIPMRSPGTESEFDLDNSFAETQESENAPRKRPSMQIKKEELKVPNHRSSVSVLQQANYYDTKLQGVIPAKVSEVRATPDALLEKNHVSNLIFQFSQKKEAPSQRRSVSSIERNSNSDASEVSSKIPEERKTEMSERKEEDGEMTMISPTEEALEDLLSIIPQLHSGTGELRNLKFSEDFRPKWDYVAEIFVDLMDLHDDPSIPVIIDTINDLRGGDSIGTLLQDITSAVARIQG</sequence>
<keyword evidence="2 3" id="KW-0040">ANK repeat</keyword>
<feature type="compositionally biased region" description="Basic and acidic residues" evidence="4">
    <location>
        <begin position="323"/>
        <end position="337"/>
    </location>
</feature>
<proteinExistence type="predicted"/>
<dbReference type="Pfam" id="PF12796">
    <property type="entry name" value="Ank_2"/>
    <property type="match status" value="1"/>
</dbReference>
<evidence type="ECO:0000313" key="5">
    <source>
        <dbReference type="EMBL" id="CAG5110221.1"/>
    </source>
</evidence>
<dbReference type="SMART" id="SM00248">
    <property type="entry name" value="ANK"/>
    <property type="match status" value="3"/>
</dbReference>
<feature type="region of interest" description="Disordered" evidence="4">
    <location>
        <begin position="300"/>
        <end position="342"/>
    </location>
</feature>
<reference evidence="5 6" key="1">
    <citation type="submission" date="2021-04" db="EMBL/GenBank/DDBJ databases">
        <authorList>
            <person name="Bliznina A."/>
        </authorList>
    </citation>
    <scope>NUCLEOTIDE SEQUENCE [LARGE SCALE GENOMIC DNA]</scope>
</reference>
<evidence type="ECO:0000256" key="1">
    <source>
        <dbReference type="ARBA" id="ARBA00022737"/>
    </source>
</evidence>
<dbReference type="Gene3D" id="1.25.40.20">
    <property type="entry name" value="Ankyrin repeat-containing domain"/>
    <property type="match status" value="1"/>
</dbReference>
<evidence type="ECO:0000256" key="3">
    <source>
        <dbReference type="PROSITE-ProRule" id="PRU00023"/>
    </source>
</evidence>
<feature type="compositionally biased region" description="Polar residues" evidence="4">
    <location>
        <begin position="301"/>
        <end position="320"/>
    </location>
</feature>
<dbReference type="InterPro" id="IPR002110">
    <property type="entry name" value="Ankyrin_rpt"/>
</dbReference>
<dbReference type="PROSITE" id="PS50297">
    <property type="entry name" value="ANK_REP_REGION"/>
    <property type="match status" value="2"/>
</dbReference>
<evidence type="ECO:0000256" key="4">
    <source>
        <dbReference type="SAM" id="MobiDB-lite"/>
    </source>
</evidence>
<dbReference type="Proteomes" id="UP001158576">
    <property type="component" value="Chromosome 2"/>
</dbReference>
<dbReference type="EMBL" id="OU015567">
    <property type="protein sequence ID" value="CAG5110221.1"/>
    <property type="molecule type" value="Genomic_DNA"/>
</dbReference>
<dbReference type="PANTHER" id="PTHR24171">
    <property type="entry name" value="ANKYRIN REPEAT DOMAIN-CONTAINING PROTEIN 39-RELATED"/>
    <property type="match status" value="1"/>
</dbReference>
<feature type="repeat" description="ANK" evidence="3">
    <location>
        <begin position="74"/>
        <end position="106"/>
    </location>
</feature>
<feature type="compositionally biased region" description="Basic and acidic residues" evidence="4">
    <location>
        <begin position="167"/>
        <end position="199"/>
    </location>
</feature>
<dbReference type="SUPFAM" id="SSF48403">
    <property type="entry name" value="Ankyrin repeat"/>
    <property type="match status" value="1"/>
</dbReference>
<dbReference type="InterPro" id="IPR036770">
    <property type="entry name" value="Ankyrin_rpt-contain_sf"/>
</dbReference>
<keyword evidence="6" id="KW-1185">Reference proteome</keyword>
<name>A0ABN7T4K0_OIKDI</name>
<dbReference type="PROSITE" id="PS50088">
    <property type="entry name" value="ANK_REPEAT"/>
    <property type="match status" value="2"/>
</dbReference>
<feature type="repeat" description="ANK" evidence="3">
    <location>
        <begin position="40"/>
        <end position="72"/>
    </location>
</feature>
<evidence type="ECO:0000313" key="6">
    <source>
        <dbReference type="Proteomes" id="UP001158576"/>
    </source>
</evidence>
<evidence type="ECO:0000256" key="2">
    <source>
        <dbReference type="ARBA" id="ARBA00023043"/>
    </source>
</evidence>
<feature type="region of interest" description="Disordered" evidence="4">
    <location>
        <begin position="162"/>
        <end position="210"/>
    </location>
</feature>